<dbReference type="InterPro" id="IPR003347">
    <property type="entry name" value="JmjC_dom"/>
</dbReference>
<feature type="domain" description="JmjC" evidence="2">
    <location>
        <begin position="131"/>
        <end position="307"/>
    </location>
</feature>
<gene>
    <name evidence="3" type="ORF">SEMRO_801_G204440.1</name>
</gene>
<dbReference type="EMBL" id="CAICTM010000800">
    <property type="protein sequence ID" value="CAB9516701.1"/>
    <property type="molecule type" value="Genomic_DNA"/>
</dbReference>
<feature type="compositionally biased region" description="Polar residues" evidence="1">
    <location>
        <begin position="1"/>
        <end position="25"/>
    </location>
</feature>
<evidence type="ECO:0000259" key="2">
    <source>
        <dbReference type="PROSITE" id="PS51184"/>
    </source>
</evidence>
<comment type="caution">
    <text evidence="3">The sequence shown here is derived from an EMBL/GenBank/DDBJ whole genome shotgun (WGS) entry which is preliminary data.</text>
</comment>
<dbReference type="SMART" id="SM00558">
    <property type="entry name" value="JmjC"/>
    <property type="match status" value="1"/>
</dbReference>
<proteinExistence type="predicted"/>
<dbReference type="Gene3D" id="2.60.120.650">
    <property type="entry name" value="Cupin"/>
    <property type="match status" value="1"/>
</dbReference>
<organism evidence="3 4">
    <name type="scientific">Seminavis robusta</name>
    <dbReference type="NCBI Taxonomy" id="568900"/>
    <lineage>
        <taxon>Eukaryota</taxon>
        <taxon>Sar</taxon>
        <taxon>Stramenopiles</taxon>
        <taxon>Ochrophyta</taxon>
        <taxon>Bacillariophyta</taxon>
        <taxon>Bacillariophyceae</taxon>
        <taxon>Bacillariophycidae</taxon>
        <taxon>Naviculales</taxon>
        <taxon>Naviculaceae</taxon>
        <taxon>Seminavis</taxon>
    </lineage>
</organism>
<accession>A0A9N8HK00</accession>
<dbReference type="AlphaFoldDB" id="A0A9N8HK00"/>
<protein>
    <submittedName>
        <fullName evidence="3">HSPB1-associated protein 1</fullName>
    </submittedName>
</protein>
<feature type="region of interest" description="Disordered" evidence="1">
    <location>
        <begin position="1"/>
        <end position="44"/>
    </location>
</feature>
<name>A0A9N8HK00_9STRA</name>
<dbReference type="SUPFAM" id="SSF51197">
    <property type="entry name" value="Clavaminate synthase-like"/>
    <property type="match status" value="1"/>
</dbReference>
<dbReference type="PANTHER" id="PTHR12461">
    <property type="entry name" value="HYPOXIA-INDUCIBLE FACTOR 1 ALPHA INHIBITOR-RELATED"/>
    <property type="match status" value="1"/>
</dbReference>
<evidence type="ECO:0000256" key="1">
    <source>
        <dbReference type="SAM" id="MobiDB-lite"/>
    </source>
</evidence>
<keyword evidence="4" id="KW-1185">Reference proteome</keyword>
<evidence type="ECO:0000313" key="4">
    <source>
        <dbReference type="Proteomes" id="UP001153069"/>
    </source>
</evidence>
<evidence type="ECO:0000313" key="3">
    <source>
        <dbReference type="EMBL" id="CAB9516701.1"/>
    </source>
</evidence>
<sequence>MSSQSNTNNMPMADSSTTPLPNKQPKQVPPKDLENNDSADTNLFNPNAEPIDILYEWDEELIKRNYVLKKPFILRGTQHMWPASQWSFDYLRDNYGSFKSSAVSCWRREKTSSSYFMQNILNETNMTFQQFFDEHFDKGHAEWAIKEDGDFFEEHPALKDAVPFAQVYAGANPLEASIKTPHLWIGPKNNVTGLHADLYEWNMNFQIQGRKLWKFYSPVDEPYLYMQTKVALAGGHYSHMDVFRPDMDKYPLFVHATEYQCIVEPGDIVYIPYRWWHAVYSLDTTLGVNFIVGDNIRVWSTYLEFARLAFMSGDFLWMLAKIPHFSAELWLVVQKLLLSKEGLAALSFVAVVGHLLLAGGNVHPIHVILLAVGMVSLVGSRVASSCGGVMRPAASGLKNSD</sequence>
<dbReference type="OrthoDB" id="44887at2759"/>
<dbReference type="PANTHER" id="PTHR12461:SF105">
    <property type="entry name" value="HYPOXIA-INDUCIBLE FACTOR 1-ALPHA INHIBITOR"/>
    <property type="match status" value="1"/>
</dbReference>
<dbReference type="PROSITE" id="PS51184">
    <property type="entry name" value="JMJC"/>
    <property type="match status" value="1"/>
</dbReference>
<dbReference type="InterPro" id="IPR041667">
    <property type="entry name" value="Cupin_8"/>
</dbReference>
<dbReference type="Proteomes" id="UP001153069">
    <property type="component" value="Unassembled WGS sequence"/>
</dbReference>
<dbReference type="Pfam" id="PF13621">
    <property type="entry name" value="Cupin_8"/>
    <property type="match status" value="1"/>
</dbReference>
<reference evidence="3" key="1">
    <citation type="submission" date="2020-06" db="EMBL/GenBank/DDBJ databases">
        <authorList>
            <consortium name="Plant Systems Biology data submission"/>
        </authorList>
    </citation>
    <scope>NUCLEOTIDE SEQUENCE</scope>
    <source>
        <strain evidence="3">D6</strain>
    </source>
</reference>